<proteinExistence type="predicted"/>
<evidence type="ECO:0000313" key="1">
    <source>
        <dbReference type="EMBL" id="KDR20145.1"/>
    </source>
</evidence>
<dbReference type="InParanoid" id="A0A067R908"/>
<reference evidence="1 2" key="1">
    <citation type="journal article" date="2014" name="Nat. Commun.">
        <title>Molecular traces of alternative social organization in a termite genome.</title>
        <authorList>
            <person name="Terrapon N."/>
            <person name="Li C."/>
            <person name="Robertson H.M."/>
            <person name="Ji L."/>
            <person name="Meng X."/>
            <person name="Booth W."/>
            <person name="Chen Z."/>
            <person name="Childers C.P."/>
            <person name="Glastad K.M."/>
            <person name="Gokhale K."/>
            <person name="Gowin J."/>
            <person name="Gronenberg W."/>
            <person name="Hermansen R.A."/>
            <person name="Hu H."/>
            <person name="Hunt B.G."/>
            <person name="Huylmans A.K."/>
            <person name="Khalil S.M."/>
            <person name="Mitchell R.D."/>
            <person name="Munoz-Torres M.C."/>
            <person name="Mustard J.A."/>
            <person name="Pan H."/>
            <person name="Reese J.T."/>
            <person name="Scharf M.E."/>
            <person name="Sun F."/>
            <person name="Vogel H."/>
            <person name="Xiao J."/>
            <person name="Yang W."/>
            <person name="Yang Z."/>
            <person name="Yang Z."/>
            <person name="Zhou J."/>
            <person name="Zhu J."/>
            <person name="Brent C.S."/>
            <person name="Elsik C.G."/>
            <person name="Goodisman M.A."/>
            <person name="Liberles D.A."/>
            <person name="Roe R.M."/>
            <person name="Vargo E.L."/>
            <person name="Vilcinskas A."/>
            <person name="Wang J."/>
            <person name="Bornberg-Bauer E."/>
            <person name="Korb J."/>
            <person name="Zhang G."/>
            <person name="Liebig J."/>
        </authorList>
    </citation>
    <scope>NUCLEOTIDE SEQUENCE [LARGE SCALE GENOMIC DNA]</scope>
    <source>
        <tissue evidence="1">Whole organism</tissue>
    </source>
</reference>
<protein>
    <submittedName>
        <fullName evidence="1">Uncharacterized protein</fullName>
    </submittedName>
</protein>
<organism evidence="1 2">
    <name type="scientific">Zootermopsis nevadensis</name>
    <name type="common">Dampwood termite</name>
    <dbReference type="NCBI Taxonomy" id="136037"/>
    <lineage>
        <taxon>Eukaryota</taxon>
        <taxon>Metazoa</taxon>
        <taxon>Ecdysozoa</taxon>
        <taxon>Arthropoda</taxon>
        <taxon>Hexapoda</taxon>
        <taxon>Insecta</taxon>
        <taxon>Pterygota</taxon>
        <taxon>Neoptera</taxon>
        <taxon>Polyneoptera</taxon>
        <taxon>Dictyoptera</taxon>
        <taxon>Blattodea</taxon>
        <taxon>Blattoidea</taxon>
        <taxon>Termitoidae</taxon>
        <taxon>Termopsidae</taxon>
        <taxon>Zootermopsis</taxon>
    </lineage>
</organism>
<evidence type="ECO:0000313" key="2">
    <source>
        <dbReference type="Proteomes" id="UP000027135"/>
    </source>
</evidence>
<dbReference type="EMBL" id="KK852618">
    <property type="protein sequence ID" value="KDR20145.1"/>
    <property type="molecule type" value="Genomic_DNA"/>
</dbReference>
<accession>A0A067R908</accession>
<keyword evidence="2" id="KW-1185">Reference proteome</keyword>
<sequence length="134" mass="15000">MDSERKFRGKCALLFQNTNSTRILHKRDKALPMKTTTDVVQSFSGGETEVFSRHTCSVIKVINAQIDLRSPLRRSTHVRHTRSATLYYVAVRTYPRCRCFTAQGYPLIACPQRVVATSHSGKNILEGAGGCTPQ</sequence>
<name>A0A067R908_ZOONE</name>
<dbReference type="Proteomes" id="UP000027135">
    <property type="component" value="Unassembled WGS sequence"/>
</dbReference>
<gene>
    <name evidence="1" type="ORF">L798_05633</name>
</gene>
<dbReference type="AlphaFoldDB" id="A0A067R908"/>